<comment type="caution">
    <text evidence="3">The sequence shown here is derived from an EMBL/GenBank/DDBJ whole genome shotgun (WGS) entry which is preliminary data.</text>
</comment>
<feature type="region of interest" description="Disordered" evidence="2">
    <location>
        <begin position="140"/>
        <end position="166"/>
    </location>
</feature>
<dbReference type="AlphaFoldDB" id="A0A6L2MQD8"/>
<evidence type="ECO:0000256" key="2">
    <source>
        <dbReference type="SAM" id="MobiDB-lite"/>
    </source>
</evidence>
<evidence type="ECO:0000313" key="3">
    <source>
        <dbReference type="EMBL" id="GEU76158.1"/>
    </source>
</evidence>
<keyword evidence="1" id="KW-0175">Coiled coil</keyword>
<gene>
    <name evidence="3" type="ORF">Tci_048136</name>
</gene>
<accession>A0A6L2MQD8</accession>
<feature type="coiled-coil region" evidence="1">
    <location>
        <begin position="24"/>
        <end position="51"/>
    </location>
</feature>
<protein>
    <submittedName>
        <fullName evidence="3">Uncharacterized protein</fullName>
    </submittedName>
</protein>
<sequence>MNESLLNEKITVLKRDLSYKDSEIAVLKSKLDKISKEKDDLDVKIGEFENASQSLEKLIGSQITNNSKSGLGYVSYNAVPTPHTGRFSPLRIEFSHTGLPEFAEPSIKSYRVKLIKVVTKKSSVKIFAPVRENNGAPLIEDWESEGKDEVESPPEKERQTVASSADKVEVGIPKQNVQLARRPVKYAEMYRTQRLRGNQRNWNNLKSHPSGKDNITLQELMVLCTTLSKKSGELGDRLNADQVKYSDAYTKLIKKVKKMEQTVKSSKASEMTKELLQKIYMQAERLRR</sequence>
<reference evidence="3" key="1">
    <citation type="journal article" date="2019" name="Sci. Rep.">
        <title>Draft genome of Tanacetum cinerariifolium, the natural source of mosquito coil.</title>
        <authorList>
            <person name="Yamashiro T."/>
            <person name="Shiraishi A."/>
            <person name="Satake H."/>
            <person name="Nakayama K."/>
        </authorList>
    </citation>
    <scope>NUCLEOTIDE SEQUENCE</scope>
</reference>
<organism evidence="3">
    <name type="scientific">Tanacetum cinerariifolium</name>
    <name type="common">Dalmatian daisy</name>
    <name type="synonym">Chrysanthemum cinerariifolium</name>
    <dbReference type="NCBI Taxonomy" id="118510"/>
    <lineage>
        <taxon>Eukaryota</taxon>
        <taxon>Viridiplantae</taxon>
        <taxon>Streptophyta</taxon>
        <taxon>Embryophyta</taxon>
        <taxon>Tracheophyta</taxon>
        <taxon>Spermatophyta</taxon>
        <taxon>Magnoliopsida</taxon>
        <taxon>eudicotyledons</taxon>
        <taxon>Gunneridae</taxon>
        <taxon>Pentapetalae</taxon>
        <taxon>asterids</taxon>
        <taxon>campanulids</taxon>
        <taxon>Asterales</taxon>
        <taxon>Asteraceae</taxon>
        <taxon>Asteroideae</taxon>
        <taxon>Anthemideae</taxon>
        <taxon>Anthemidinae</taxon>
        <taxon>Tanacetum</taxon>
    </lineage>
</organism>
<dbReference type="Gene3D" id="1.20.5.490">
    <property type="entry name" value="Single helix bin"/>
    <property type="match status" value="1"/>
</dbReference>
<feature type="compositionally biased region" description="Basic and acidic residues" evidence="2">
    <location>
        <begin position="144"/>
        <end position="159"/>
    </location>
</feature>
<proteinExistence type="predicted"/>
<name>A0A6L2MQD8_TANCI</name>
<dbReference type="EMBL" id="BKCJ010007223">
    <property type="protein sequence ID" value="GEU76158.1"/>
    <property type="molecule type" value="Genomic_DNA"/>
</dbReference>
<evidence type="ECO:0000256" key="1">
    <source>
        <dbReference type="SAM" id="Coils"/>
    </source>
</evidence>